<evidence type="ECO:0000313" key="3">
    <source>
        <dbReference type="EMBL" id="SCC44316.1"/>
    </source>
</evidence>
<dbReference type="EMBL" id="FMAR01000009">
    <property type="protein sequence ID" value="SCC44316.1"/>
    <property type="molecule type" value="Genomic_DNA"/>
</dbReference>
<dbReference type="AlphaFoldDB" id="A0A1C4EKY7"/>
<proteinExistence type="predicted"/>
<dbReference type="InterPro" id="IPR046478">
    <property type="entry name" value="DUF6799"/>
</dbReference>
<sequence>MKKIMMAILVSTIGMAANAQTTQNQHKSTCSVTSDSTKKENYVMMYKGKMMKIVDGKPSPMTEPVKLNNGAKVNTDGTVTLLNGTKIRIKENEMVTMGGKMSMYQEK</sequence>
<feature type="chain" id="PRO_5008691232" description="DUF6799 domain-containing protein" evidence="1">
    <location>
        <begin position="20"/>
        <end position="107"/>
    </location>
</feature>
<evidence type="ECO:0000313" key="4">
    <source>
        <dbReference type="Proteomes" id="UP000242818"/>
    </source>
</evidence>
<name>A0A1C4EKY7_9BACT</name>
<dbReference type="Proteomes" id="UP000242818">
    <property type="component" value="Unassembled WGS sequence"/>
</dbReference>
<dbReference type="RefSeq" id="WP_123891801.1">
    <property type="nucleotide sequence ID" value="NZ_FMAR01000009.1"/>
</dbReference>
<evidence type="ECO:0000256" key="1">
    <source>
        <dbReference type="SAM" id="SignalP"/>
    </source>
</evidence>
<dbReference type="Pfam" id="PF20606">
    <property type="entry name" value="DUF6799"/>
    <property type="match status" value="1"/>
</dbReference>
<protein>
    <recommendedName>
        <fullName evidence="2">DUF6799 domain-containing protein</fullName>
    </recommendedName>
</protein>
<keyword evidence="4" id="KW-1185">Reference proteome</keyword>
<feature type="signal peptide" evidence="1">
    <location>
        <begin position="1"/>
        <end position="19"/>
    </location>
</feature>
<accession>A0A1C4EKY7</accession>
<gene>
    <name evidence="3" type="ORF">GA0116948_1096</name>
</gene>
<dbReference type="STRING" id="1335309.GA0116948_1096"/>
<evidence type="ECO:0000259" key="2">
    <source>
        <dbReference type="Pfam" id="PF20606"/>
    </source>
</evidence>
<keyword evidence="1" id="KW-0732">Signal</keyword>
<feature type="domain" description="DUF6799" evidence="2">
    <location>
        <begin position="41"/>
        <end position="101"/>
    </location>
</feature>
<reference evidence="3 4" key="1">
    <citation type="submission" date="2016-08" db="EMBL/GenBank/DDBJ databases">
        <authorList>
            <person name="Seilhamer J.J."/>
        </authorList>
    </citation>
    <scope>NUCLEOTIDE SEQUENCE [LARGE SCALE GENOMIC DNA]</scope>
    <source>
        <strain evidence="3 4">A37T2</strain>
    </source>
</reference>
<dbReference type="OrthoDB" id="878828at2"/>
<organism evidence="3 4">
    <name type="scientific">Chitinophaga costaii</name>
    <dbReference type="NCBI Taxonomy" id="1335309"/>
    <lineage>
        <taxon>Bacteria</taxon>
        <taxon>Pseudomonadati</taxon>
        <taxon>Bacteroidota</taxon>
        <taxon>Chitinophagia</taxon>
        <taxon>Chitinophagales</taxon>
        <taxon>Chitinophagaceae</taxon>
        <taxon>Chitinophaga</taxon>
    </lineage>
</organism>